<evidence type="ECO:0000313" key="4">
    <source>
        <dbReference type="Proteomes" id="UP000242188"/>
    </source>
</evidence>
<evidence type="ECO:0000256" key="1">
    <source>
        <dbReference type="SAM" id="MobiDB-lite"/>
    </source>
</evidence>
<accession>A0A210PL32</accession>
<feature type="compositionally biased region" description="Polar residues" evidence="1">
    <location>
        <begin position="196"/>
        <end position="230"/>
    </location>
</feature>
<dbReference type="EMBL" id="NEDP02005594">
    <property type="protein sequence ID" value="OWF37174.1"/>
    <property type="molecule type" value="Genomic_DNA"/>
</dbReference>
<feature type="compositionally biased region" description="Basic and acidic residues" evidence="1">
    <location>
        <begin position="244"/>
        <end position="255"/>
    </location>
</feature>
<feature type="region of interest" description="Disordered" evidence="1">
    <location>
        <begin position="174"/>
        <end position="267"/>
    </location>
</feature>
<dbReference type="Proteomes" id="UP000242188">
    <property type="component" value="Unassembled WGS sequence"/>
</dbReference>
<keyword evidence="2" id="KW-0732">Signal</keyword>
<reference evidence="3 4" key="1">
    <citation type="journal article" date="2017" name="Nat. Ecol. Evol.">
        <title>Scallop genome provides insights into evolution of bilaterian karyotype and development.</title>
        <authorList>
            <person name="Wang S."/>
            <person name="Zhang J."/>
            <person name="Jiao W."/>
            <person name="Li J."/>
            <person name="Xun X."/>
            <person name="Sun Y."/>
            <person name="Guo X."/>
            <person name="Huan P."/>
            <person name="Dong B."/>
            <person name="Zhang L."/>
            <person name="Hu X."/>
            <person name="Sun X."/>
            <person name="Wang J."/>
            <person name="Zhao C."/>
            <person name="Wang Y."/>
            <person name="Wang D."/>
            <person name="Huang X."/>
            <person name="Wang R."/>
            <person name="Lv J."/>
            <person name="Li Y."/>
            <person name="Zhang Z."/>
            <person name="Liu B."/>
            <person name="Lu W."/>
            <person name="Hui Y."/>
            <person name="Liang J."/>
            <person name="Zhou Z."/>
            <person name="Hou R."/>
            <person name="Li X."/>
            <person name="Liu Y."/>
            <person name="Li H."/>
            <person name="Ning X."/>
            <person name="Lin Y."/>
            <person name="Zhao L."/>
            <person name="Xing Q."/>
            <person name="Dou J."/>
            <person name="Li Y."/>
            <person name="Mao J."/>
            <person name="Guo H."/>
            <person name="Dou H."/>
            <person name="Li T."/>
            <person name="Mu C."/>
            <person name="Jiang W."/>
            <person name="Fu Q."/>
            <person name="Fu X."/>
            <person name="Miao Y."/>
            <person name="Liu J."/>
            <person name="Yu Q."/>
            <person name="Li R."/>
            <person name="Liao H."/>
            <person name="Li X."/>
            <person name="Kong Y."/>
            <person name="Jiang Z."/>
            <person name="Chourrout D."/>
            <person name="Li R."/>
            <person name="Bao Z."/>
        </authorList>
    </citation>
    <scope>NUCLEOTIDE SEQUENCE [LARGE SCALE GENOMIC DNA]</scope>
    <source>
        <strain evidence="3 4">PY_sf001</strain>
    </source>
</reference>
<feature type="chain" id="PRO_5012284275" evidence="2">
    <location>
        <begin position="25"/>
        <end position="267"/>
    </location>
</feature>
<feature type="signal peptide" evidence="2">
    <location>
        <begin position="1"/>
        <end position="24"/>
    </location>
</feature>
<sequence length="267" mass="29049">MMEILMATKLTISLLLLAIATTDGVVLGRPGDTTAKHADKGYINRLNYFTGVVTVCGITTCLAGTQVKPCVENYTMDTCEDCPKGFEMLDNTTSGRDVLSCFKEKNCSDYAYAISSTKENFCNHGTVRMPCECDAKNNWCGEPCNCKPPPVSCEPGQKLQHDCSCVPESSQIQPTKHTTISSTPSISTKDPSPTDQTSSRTSDPPTIQPSTSQNSKTITTDGKPHSSPTAQPDPVRGNNASPESEDRVSWQDLRKMSMRRVHSDPNQ</sequence>
<name>A0A210PL32_MIZYE</name>
<comment type="caution">
    <text evidence="3">The sequence shown here is derived from an EMBL/GenBank/DDBJ whole genome shotgun (WGS) entry which is preliminary data.</text>
</comment>
<evidence type="ECO:0000313" key="3">
    <source>
        <dbReference type="EMBL" id="OWF37174.1"/>
    </source>
</evidence>
<protein>
    <submittedName>
        <fullName evidence="3">Uncharacterized protein</fullName>
    </submittedName>
</protein>
<evidence type="ECO:0000256" key="2">
    <source>
        <dbReference type="SAM" id="SignalP"/>
    </source>
</evidence>
<gene>
    <name evidence="3" type="ORF">KP79_PYT21309</name>
</gene>
<dbReference type="AlphaFoldDB" id="A0A210PL32"/>
<feature type="compositionally biased region" description="Low complexity" evidence="1">
    <location>
        <begin position="174"/>
        <end position="195"/>
    </location>
</feature>
<proteinExistence type="predicted"/>
<organism evidence="3 4">
    <name type="scientific">Mizuhopecten yessoensis</name>
    <name type="common">Japanese scallop</name>
    <name type="synonym">Patinopecten yessoensis</name>
    <dbReference type="NCBI Taxonomy" id="6573"/>
    <lineage>
        <taxon>Eukaryota</taxon>
        <taxon>Metazoa</taxon>
        <taxon>Spiralia</taxon>
        <taxon>Lophotrochozoa</taxon>
        <taxon>Mollusca</taxon>
        <taxon>Bivalvia</taxon>
        <taxon>Autobranchia</taxon>
        <taxon>Pteriomorphia</taxon>
        <taxon>Pectinida</taxon>
        <taxon>Pectinoidea</taxon>
        <taxon>Pectinidae</taxon>
        <taxon>Mizuhopecten</taxon>
    </lineage>
</organism>
<keyword evidence="4" id="KW-1185">Reference proteome</keyword>